<keyword evidence="9" id="KW-0505">Motor protein</keyword>
<dbReference type="GO" id="GO:0000226">
    <property type="term" value="P:microtubule cytoskeleton organization"/>
    <property type="evidence" value="ECO:0007669"/>
    <property type="project" value="TreeGrafter"/>
</dbReference>
<feature type="compositionally biased region" description="Polar residues" evidence="11">
    <location>
        <begin position="17"/>
        <end position="28"/>
    </location>
</feature>
<feature type="compositionally biased region" description="Basic and acidic residues" evidence="11">
    <location>
        <begin position="836"/>
        <end position="847"/>
    </location>
</feature>
<keyword evidence="7" id="KW-0067">ATP-binding</keyword>
<sequence length="847" mass="88248">MDGLGIQAAQPNALANGATTTSFDTPTPSAAAVPHRQHDEPAQQHSNSASAPAPNGTAESEQNQDLWSSILNSVKSKKAIVTKNVILLGEPQTGKSTLLSSLASASPSGLISSSAAGASAARTPLVGSGDDKDAAATVAATSRDKLSERSAGDLGLGYSYFEVADEKDKDEVVARVGVHTLPSSDPAYTSLLPFALPAPIGLTTAEQASSSMAALAAAVSAGVTAGSGRVNGLFQPHASIDALQDSLVLITLDWEQPWTFLDQLRNWLEVLRELVDSASGGSLSKRSHEVQKWSRTQVALDEMRERLEAYLRHYVEPQPSGDASTTNGIEGIGTTTILPPPSSMLSAALQDDEVLPLTDGMLTENWGVPIVVTCTKADLIAKLEREKDFKEEQFDYIQQVLRTVCMKYGAALFFTSHTRPQSFDILRSYILHRLFTPHLAAPGAAAQANGAAATDGKAGTSAAGAATIGAAGGSTEFKFPYRAITTDRDTLLVPSGWDSWGKIRALRDGFDCKGMARGWEYDCEFERLRRARRLPKGDKDAEDQLDKEIERDAEDRVRSAVKLYEDIVADYEAGPPPHILASRVKQPDEQDFLGQHYATLQKDPDPRFKFAKQNAQLAAATSAADGARGNGAEATSPAAEQDGPGMHMGVGPMAGSGLSLPGIDRLLSERAASMEDGFSSSSTGANASSSSASSRPARVAGPSRRDTASGRDGISSSSASARKDAASLLAGISTGGGGSAADIGSPTGGGAGLGGRSSSSRPTSPALAGGSASPSLGDINDPNNPKQSEVLHTFFQSLLKEKGPSGSSMRMLGRDLRPSRSQRSGGSGTGGQGTPAKERGGGSSERG</sequence>
<evidence type="ECO:0000256" key="9">
    <source>
        <dbReference type="ARBA" id="ARBA00023175"/>
    </source>
</evidence>
<keyword evidence="6" id="KW-0547">Nucleotide-binding</keyword>
<dbReference type="PANTHER" id="PTHR12688">
    <property type="entry name" value="DYNEIN LIGHT INTERMEDIATE CHAIN"/>
    <property type="match status" value="1"/>
</dbReference>
<dbReference type="GO" id="GO:0005868">
    <property type="term" value="C:cytoplasmic dynein complex"/>
    <property type="evidence" value="ECO:0007669"/>
    <property type="project" value="InterPro"/>
</dbReference>
<accession>A0A5C3FAB1</accession>
<protein>
    <submittedName>
        <fullName evidence="12">Related to dynein light-intermediate chain</fullName>
    </submittedName>
</protein>
<dbReference type="SUPFAM" id="SSF52540">
    <property type="entry name" value="P-loop containing nucleoside triphosphate hydrolases"/>
    <property type="match status" value="1"/>
</dbReference>
<feature type="compositionally biased region" description="Low complexity" evidence="11">
    <location>
        <begin position="756"/>
        <end position="777"/>
    </location>
</feature>
<evidence type="ECO:0000256" key="6">
    <source>
        <dbReference type="ARBA" id="ARBA00022741"/>
    </source>
</evidence>
<evidence type="ECO:0000256" key="8">
    <source>
        <dbReference type="ARBA" id="ARBA00023017"/>
    </source>
</evidence>
<evidence type="ECO:0000256" key="11">
    <source>
        <dbReference type="SAM" id="MobiDB-lite"/>
    </source>
</evidence>
<evidence type="ECO:0000256" key="1">
    <source>
        <dbReference type="ARBA" id="ARBA00004245"/>
    </source>
</evidence>
<keyword evidence="4" id="KW-0963">Cytoplasm</keyword>
<evidence type="ECO:0000256" key="5">
    <source>
        <dbReference type="ARBA" id="ARBA00022701"/>
    </source>
</evidence>
<keyword evidence="8" id="KW-0243">Dynein</keyword>
<keyword evidence="5" id="KW-0493">Microtubule</keyword>
<evidence type="ECO:0000256" key="7">
    <source>
        <dbReference type="ARBA" id="ARBA00022840"/>
    </source>
</evidence>
<evidence type="ECO:0000256" key="4">
    <source>
        <dbReference type="ARBA" id="ARBA00022490"/>
    </source>
</evidence>
<organism evidence="12 13">
    <name type="scientific">Pseudozyma flocculosa</name>
    <dbReference type="NCBI Taxonomy" id="84751"/>
    <lineage>
        <taxon>Eukaryota</taxon>
        <taxon>Fungi</taxon>
        <taxon>Dikarya</taxon>
        <taxon>Basidiomycota</taxon>
        <taxon>Ustilaginomycotina</taxon>
        <taxon>Ustilaginomycetes</taxon>
        <taxon>Ustilaginales</taxon>
        <taxon>Ustilaginaceae</taxon>
        <taxon>Pseudozyma</taxon>
    </lineage>
</organism>
<evidence type="ECO:0000313" key="12">
    <source>
        <dbReference type="EMBL" id="SPO41374.1"/>
    </source>
</evidence>
<feature type="region of interest" description="Disordered" evidence="11">
    <location>
        <begin position="734"/>
        <end position="847"/>
    </location>
</feature>
<gene>
    <name evidence="12" type="ORF">PSFLO_06856</name>
</gene>
<feature type="region of interest" description="Disordered" evidence="11">
    <location>
        <begin position="674"/>
        <end position="720"/>
    </location>
</feature>
<reference evidence="12 13" key="1">
    <citation type="submission" date="2018-03" db="EMBL/GenBank/DDBJ databases">
        <authorList>
            <person name="Guldener U."/>
        </authorList>
    </citation>
    <scope>NUCLEOTIDE SEQUENCE [LARGE SCALE GENOMIC DNA]</scope>
    <source>
        <strain evidence="12 13">DAOM196992</strain>
    </source>
</reference>
<dbReference type="AlphaFoldDB" id="A0A5C3FAB1"/>
<evidence type="ECO:0000256" key="3">
    <source>
        <dbReference type="ARBA" id="ARBA00022448"/>
    </source>
</evidence>
<dbReference type="InterPro" id="IPR008467">
    <property type="entry name" value="Dynein1_light_intermed_chain"/>
</dbReference>
<feature type="compositionally biased region" description="Low complexity" evidence="11">
    <location>
        <begin position="710"/>
        <end position="720"/>
    </location>
</feature>
<comment type="subcellular location">
    <subcellularLocation>
        <location evidence="1">Cytoplasm</location>
        <location evidence="1">Cytoskeleton</location>
    </subcellularLocation>
</comment>
<name>A0A5C3FAB1_9BASI</name>
<dbReference type="Pfam" id="PF05783">
    <property type="entry name" value="DLIC"/>
    <property type="match status" value="3"/>
</dbReference>
<proteinExistence type="inferred from homology"/>
<dbReference type="EMBL" id="OOIP01000027">
    <property type="protein sequence ID" value="SPO41374.1"/>
    <property type="molecule type" value="Genomic_DNA"/>
</dbReference>
<keyword evidence="10" id="KW-0206">Cytoskeleton</keyword>
<evidence type="ECO:0000256" key="10">
    <source>
        <dbReference type="ARBA" id="ARBA00023212"/>
    </source>
</evidence>
<dbReference type="GO" id="GO:0005524">
    <property type="term" value="F:ATP binding"/>
    <property type="evidence" value="ECO:0007669"/>
    <property type="project" value="UniProtKB-KW"/>
</dbReference>
<dbReference type="GO" id="GO:0045504">
    <property type="term" value="F:dynein heavy chain binding"/>
    <property type="evidence" value="ECO:0007669"/>
    <property type="project" value="TreeGrafter"/>
</dbReference>
<dbReference type="OrthoDB" id="27603at2759"/>
<dbReference type="InterPro" id="IPR022780">
    <property type="entry name" value="Dynein_light_int_chain"/>
</dbReference>
<feature type="compositionally biased region" description="Gly residues" evidence="11">
    <location>
        <begin position="746"/>
        <end position="755"/>
    </location>
</feature>
<keyword evidence="13" id="KW-1185">Reference proteome</keyword>
<dbReference type="Proteomes" id="UP000323386">
    <property type="component" value="Unassembled WGS sequence"/>
</dbReference>
<feature type="region of interest" description="Disordered" evidence="11">
    <location>
        <begin position="1"/>
        <end position="63"/>
    </location>
</feature>
<feature type="compositionally biased region" description="Low complexity" evidence="11">
    <location>
        <begin position="679"/>
        <end position="702"/>
    </location>
</feature>
<dbReference type="GO" id="GO:0005874">
    <property type="term" value="C:microtubule"/>
    <property type="evidence" value="ECO:0007669"/>
    <property type="project" value="UniProtKB-KW"/>
</dbReference>
<dbReference type="GO" id="GO:0007018">
    <property type="term" value="P:microtubule-based movement"/>
    <property type="evidence" value="ECO:0007669"/>
    <property type="project" value="InterPro"/>
</dbReference>
<dbReference type="InterPro" id="IPR027417">
    <property type="entry name" value="P-loop_NTPase"/>
</dbReference>
<feature type="region of interest" description="Disordered" evidence="11">
    <location>
        <begin position="621"/>
        <end position="657"/>
    </location>
</feature>
<dbReference type="PANTHER" id="PTHR12688:SF0">
    <property type="entry name" value="DYNEIN LIGHT INTERMEDIATE CHAIN"/>
    <property type="match status" value="1"/>
</dbReference>
<dbReference type="GO" id="GO:0035974">
    <property type="term" value="C:meiotic spindle pole body"/>
    <property type="evidence" value="ECO:0007669"/>
    <property type="project" value="TreeGrafter"/>
</dbReference>
<keyword evidence="3" id="KW-0813">Transport</keyword>
<evidence type="ECO:0000313" key="13">
    <source>
        <dbReference type="Proteomes" id="UP000323386"/>
    </source>
</evidence>
<evidence type="ECO:0000256" key="2">
    <source>
        <dbReference type="ARBA" id="ARBA00006831"/>
    </source>
</evidence>
<comment type="similarity">
    <text evidence="2">Belongs to the dynein light intermediate chain family.</text>
</comment>